<protein>
    <recommendedName>
        <fullName evidence="2">C2H2-type domain-containing protein</fullName>
    </recommendedName>
</protein>
<dbReference type="PROSITE" id="PS00028">
    <property type="entry name" value="ZINC_FINGER_C2H2_1"/>
    <property type="match status" value="1"/>
</dbReference>
<dbReference type="Gene3D" id="3.30.160.60">
    <property type="entry name" value="Classic Zinc Finger"/>
    <property type="match status" value="1"/>
</dbReference>
<feature type="domain" description="C2H2-type" evidence="2">
    <location>
        <begin position="37"/>
        <end position="65"/>
    </location>
</feature>
<keyword evidence="1" id="KW-0863">Zinc-finger</keyword>
<organism evidence="3 4">
    <name type="scientific">Timema podura</name>
    <name type="common">Walking stick</name>
    <dbReference type="NCBI Taxonomy" id="61482"/>
    <lineage>
        <taxon>Eukaryota</taxon>
        <taxon>Metazoa</taxon>
        <taxon>Ecdysozoa</taxon>
        <taxon>Arthropoda</taxon>
        <taxon>Hexapoda</taxon>
        <taxon>Insecta</taxon>
        <taxon>Pterygota</taxon>
        <taxon>Neoptera</taxon>
        <taxon>Polyneoptera</taxon>
        <taxon>Phasmatodea</taxon>
        <taxon>Timematodea</taxon>
        <taxon>Timematoidea</taxon>
        <taxon>Timematidae</taxon>
        <taxon>Timema</taxon>
    </lineage>
</organism>
<proteinExistence type="predicted"/>
<name>A0ABN7PLF7_TIMPD</name>
<evidence type="ECO:0000259" key="2">
    <source>
        <dbReference type="PROSITE" id="PS50157"/>
    </source>
</evidence>
<feature type="non-terminal residue" evidence="3">
    <location>
        <position position="68"/>
    </location>
</feature>
<evidence type="ECO:0000313" key="3">
    <source>
        <dbReference type="EMBL" id="CAG2067923.1"/>
    </source>
</evidence>
<gene>
    <name evidence="3" type="ORF">TPAB3V08_LOCUS14866</name>
</gene>
<accession>A0ABN7PLF7</accession>
<sequence>MHLKILLKDGDLFYVNYVGYESDLNIHFHIHIENKLFQCKLCGKRLAHKSILRLHYELIHSYHHPQYQ</sequence>
<reference evidence="3" key="1">
    <citation type="submission" date="2021-03" db="EMBL/GenBank/DDBJ databases">
        <authorList>
            <person name="Tran Van P."/>
        </authorList>
    </citation>
    <scope>NUCLEOTIDE SEQUENCE</scope>
</reference>
<dbReference type="InterPro" id="IPR036236">
    <property type="entry name" value="Znf_C2H2_sf"/>
</dbReference>
<evidence type="ECO:0000256" key="1">
    <source>
        <dbReference type="PROSITE-ProRule" id="PRU00042"/>
    </source>
</evidence>
<keyword evidence="1" id="KW-0479">Metal-binding</keyword>
<dbReference type="SUPFAM" id="SSF57667">
    <property type="entry name" value="beta-beta-alpha zinc fingers"/>
    <property type="match status" value="1"/>
</dbReference>
<dbReference type="InterPro" id="IPR013087">
    <property type="entry name" value="Znf_C2H2_type"/>
</dbReference>
<dbReference type="EMBL" id="CAJPIN010078182">
    <property type="protein sequence ID" value="CAG2067923.1"/>
    <property type="molecule type" value="Genomic_DNA"/>
</dbReference>
<keyword evidence="1" id="KW-0862">Zinc</keyword>
<dbReference type="PROSITE" id="PS50157">
    <property type="entry name" value="ZINC_FINGER_C2H2_2"/>
    <property type="match status" value="1"/>
</dbReference>
<comment type="caution">
    <text evidence="3">The sequence shown here is derived from an EMBL/GenBank/DDBJ whole genome shotgun (WGS) entry which is preliminary data.</text>
</comment>
<evidence type="ECO:0000313" key="4">
    <source>
        <dbReference type="Proteomes" id="UP001153148"/>
    </source>
</evidence>
<dbReference type="Proteomes" id="UP001153148">
    <property type="component" value="Unassembled WGS sequence"/>
</dbReference>
<keyword evidence="4" id="KW-1185">Reference proteome</keyword>